<feature type="compositionally biased region" description="Low complexity" evidence="4">
    <location>
        <begin position="903"/>
        <end position="918"/>
    </location>
</feature>
<evidence type="ECO:0000259" key="5">
    <source>
        <dbReference type="PROSITE" id="PS50009"/>
    </source>
</evidence>
<name>A0ABR1F2P3_9ASCO</name>
<dbReference type="GeneID" id="90038947"/>
<keyword evidence="1" id="KW-0131">Cell cycle</keyword>
<evidence type="ECO:0000256" key="3">
    <source>
        <dbReference type="PROSITE-ProRule" id="PRU00168"/>
    </source>
</evidence>
<dbReference type="Pfam" id="PF00617">
    <property type="entry name" value="RasGEF"/>
    <property type="match status" value="1"/>
</dbReference>
<dbReference type="Pfam" id="PF25008">
    <property type="entry name" value="DUF7784"/>
    <property type="match status" value="1"/>
</dbReference>
<dbReference type="InterPro" id="IPR000651">
    <property type="entry name" value="Ras-like_Gua-exchang_fac_N"/>
</dbReference>
<sequence>MFSFETFRKSSTDSYWLPRRSPSTVTASSIPIVNEPNEVQTWDDLQSLAIASLDRLLAAINGGQKREYSTCVHDTINALTTVMTGAAFPGFLIEDNDPIFGELHSQIMDSLGKLVVAAEQASLSPETTPAVSPATDLPPTSPRSSPYDYECEVSCQKLQSALVKFIYQARLTRPTPVQNQQPEFIDSSAVAGATSAASDLDFASNTDAADGKTPISAASSSSRAPSVTSLQLDGFWGAFRSRQNSAASGGSAPTAALDEQFLGTAEAQHAAITNVLRDFVKFLEKQPYSPSSDEEIMIEKAIKAAEFVRSYLSLLESADLTPLLQPLSPTVADFKTSKQALYDAIAGFLLAAQNLTLTDEPAATFGPRLEKSVRSTRELERAVQSITFPLQFLVEEKAMRDRKNSTNSESTDKLFDLTGGFDSGGMRRTSAGSRRNSFMDILIDDAGRAGAGDSLSAANFPVTKSERKLEQFFGNKGVPKAYSFTPAAGDRRKEDTPWYLKNDYEDELVYDARGAVKGGTLTALLERLTRHDFLDTSFNSTFLLTYRSFTNSRTLFEMLINRFTIQPPESLTAEQLEEWVERKQKPIRLRVFNIIKIWIEQYWVDDDFDSEEAEMSREVLSSLEGFTKLLIQQQFPGASTLAKAVRQRLGGGDVSGLRRPTQISVSLSNAPAPILPKRSSKKLKFSHFHALEIARQLTLIEFDLFSRIKPSECLARTKRTGHKRSVGGASTSSGSGGSGEENIAALIHYSNQLTNYTAHLILSYADVKKRANVIKHLINVADQCRQLHNFSSMTAIISSLYSATIHRLIKTWDILPQKYHVMLENLYRLIDSSRNFGEYRTMLHLISPPCVPFFGVYLTDLTFIEDGNTNNLVQSINNGDNSKQRADDGGDKTSSREPSLSVTTSPTSSSSAAAATSSPAPPADPVRSDMINFSKRTRAAEVIREIQQYQSVPYTLRPVRELQDLLQEGLSNSQNLEQLYNTSLEYEPRERGDDDKLARLLQDSGFL</sequence>
<feature type="domain" description="Ras-GEF" evidence="5">
    <location>
        <begin position="689"/>
        <end position="989"/>
    </location>
</feature>
<feature type="domain" description="N-terminal Ras-GEF" evidence="6">
    <location>
        <begin position="512"/>
        <end position="650"/>
    </location>
</feature>
<feature type="region of interest" description="Disordered" evidence="4">
    <location>
        <begin position="124"/>
        <end position="148"/>
    </location>
</feature>
<dbReference type="SUPFAM" id="SSF48366">
    <property type="entry name" value="Ras GEF"/>
    <property type="match status" value="1"/>
</dbReference>
<dbReference type="PANTHER" id="PTHR23113:SF368">
    <property type="entry name" value="CELL DIVISION CONTROL PROTEIN 25"/>
    <property type="match status" value="1"/>
</dbReference>
<feature type="compositionally biased region" description="Basic and acidic residues" evidence="4">
    <location>
        <begin position="882"/>
        <end position="895"/>
    </location>
</feature>
<dbReference type="Gene3D" id="1.20.870.10">
    <property type="entry name" value="Son of sevenless (SoS) protein Chain: S domain 1"/>
    <property type="match status" value="1"/>
</dbReference>
<reference evidence="7 8" key="1">
    <citation type="submission" date="2024-03" db="EMBL/GenBank/DDBJ databases">
        <title>Genome-scale model development and genomic sequencing of the oleaginous clade Lipomyces.</title>
        <authorList>
            <consortium name="Lawrence Berkeley National Laboratory"/>
            <person name="Czajka J.J."/>
            <person name="Han Y."/>
            <person name="Kim J."/>
            <person name="Mondo S.J."/>
            <person name="Hofstad B.A."/>
            <person name="Robles A."/>
            <person name="Haridas S."/>
            <person name="Riley R."/>
            <person name="LaButti K."/>
            <person name="Pangilinan J."/>
            <person name="Andreopoulos W."/>
            <person name="Lipzen A."/>
            <person name="Yan J."/>
            <person name="Wang M."/>
            <person name="Ng V."/>
            <person name="Grigoriev I.V."/>
            <person name="Spatafora J.W."/>
            <person name="Magnuson J.K."/>
            <person name="Baker S.E."/>
            <person name="Pomraning K.R."/>
        </authorList>
    </citation>
    <scope>NUCLEOTIDE SEQUENCE [LARGE SCALE GENOMIC DNA]</scope>
    <source>
        <strain evidence="7 8">Phaff 52-87</strain>
    </source>
</reference>
<dbReference type="EMBL" id="JBBJBU010000012">
    <property type="protein sequence ID" value="KAK7203328.1"/>
    <property type="molecule type" value="Genomic_DNA"/>
</dbReference>
<dbReference type="SMART" id="SM00229">
    <property type="entry name" value="RasGEFN"/>
    <property type="match status" value="1"/>
</dbReference>
<dbReference type="PANTHER" id="PTHR23113">
    <property type="entry name" value="GUANINE NUCLEOTIDE EXCHANGE FACTOR"/>
    <property type="match status" value="1"/>
</dbReference>
<protein>
    <submittedName>
        <fullName evidence="7">Ras guanine nucleotide exchange factor domain-containing protein</fullName>
    </submittedName>
</protein>
<dbReference type="InterPro" id="IPR036964">
    <property type="entry name" value="RASGEF_cat_dom_sf"/>
</dbReference>
<keyword evidence="8" id="KW-1185">Reference proteome</keyword>
<dbReference type="SMART" id="SM00147">
    <property type="entry name" value="RasGEF"/>
    <property type="match status" value="1"/>
</dbReference>
<dbReference type="PROSITE" id="PS50212">
    <property type="entry name" value="RASGEF_NTER"/>
    <property type="match status" value="1"/>
</dbReference>
<keyword evidence="2 3" id="KW-0344">Guanine-nucleotide releasing factor</keyword>
<dbReference type="InterPro" id="IPR023578">
    <property type="entry name" value="Ras_GEF_dom_sf"/>
</dbReference>
<dbReference type="CDD" id="cd00155">
    <property type="entry name" value="RasGEF"/>
    <property type="match status" value="1"/>
</dbReference>
<dbReference type="Gene3D" id="1.10.840.10">
    <property type="entry name" value="Ras guanine-nucleotide exchange factors catalytic domain"/>
    <property type="match status" value="1"/>
</dbReference>
<dbReference type="InterPro" id="IPR056686">
    <property type="entry name" value="DUF7784"/>
</dbReference>
<evidence type="ECO:0000313" key="7">
    <source>
        <dbReference type="EMBL" id="KAK7203328.1"/>
    </source>
</evidence>
<dbReference type="RefSeq" id="XP_064766361.1">
    <property type="nucleotide sequence ID" value="XM_064913435.1"/>
</dbReference>
<evidence type="ECO:0000256" key="2">
    <source>
        <dbReference type="ARBA" id="ARBA00022658"/>
    </source>
</evidence>
<dbReference type="InterPro" id="IPR001895">
    <property type="entry name" value="RASGEF_cat_dom"/>
</dbReference>
<dbReference type="PROSITE" id="PS50009">
    <property type="entry name" value="RASGEF_CAT"/>
    <property type="match status" value="1"/>
</dbReference>
<keyword evidence="1" id="KW-0132">Cell division</keyword>
<comment type="caution">
    <text evidence="7">The sequence shown here is derived from an EMBL/GenBank/DDBJ whole genome shotgun (WGS) entry which is preliminary data.</text>
</comment>
<evidence type="ECO:0000313" key="8">
    <source>
        <dbReference type="Proteomes" id="UP001498771"/>
    </source>
</evidence>
<accession>A0ABR1F2P3</accession>
<evidence type="ECO:0000259" key="6">
    <source>
        <dbReference type="PROSITE" id="PS50212"/>
    </source>
</evidence>
<dbReference type="Proteomes" id="UP001498771">
    <property type="component" value="Unassembled WGS sequence"/>
</dbReference>
<evidence type="ECO:0000256" key="4">
    <source>
        <dbReference type="SAM" id="MobiDB-lite"/>
    </source>
</evidence>
<organism evidence="7 8">
    <name type="scientific">Myxozyma melibiosi</name>
    <dbReference type="NCBI Taxonomy" id="54550"/>
    <lineage>
        <taxon>Eukaryota</taxon>
        <taxon>Fungi</taxon>
        <taxon>Dikarya</taxon>
        <taxon>Ascomycota</taxon>
        <taxon>Saccharomycotina</taxon>
        <taxon>Lipomycetes</taxon>
        <taxon>Lipomycetales</taxon>
        <taxon>Lipomycetaceae</taxon>
        <taxon>Myxozyma</taxon>
    </lineage>
</organism>
<dbReference type="CDD" id="cd06224">
    <property type="entry name" value="REM"/>
    <property type="match status" value="1"/>
</dbReference>
<evidence type="ECO:0000256" key="1">
    <source>
        <dbReference type="ARBA" id="ARBA00022618"/>
    </source>
</evidence>
<dbReference type="InterPro" id="IPR008937">
    <property type="entry name" value="Ras-like_GEF"/>
</dbReference>
<gene>
    <name evidence="7" type="ORF">BZA70DRAFT_283428</name>
</gene>
<dbReference type="Pfam" id="PF00618">
    <property type="entry name" value="RasGEF_N"/>
    <property type="match status" value="1"/>
</dbReference>
<proteinExistence type="predicted"/>
<feature type="region of interest" description="Disordered" evidence="4">
    <location>
        <begin position="875"/>
        <end position="928"/>
    </location>
</feature>